<comment type="caution">
    <text evidence="2">The sequence shown here is derived from an EMBL/GenBank/DDBJ whole genome shotgun (WGS) entry which is preliminary data.</text>
</comment>
<feature type="compositionally biased region" description="Low complexity" evidence="1">
    <location>
        <begin position="14"/>
        <end position="35"/>
    </location>
</feature>
<evidence type="ECO:0000313" key="2">
    <source>
        <dbReference type="EMBL" id="KAJ8791776.1"/>
    </source>
</evidence>
<proteinExistence type="predicted"/>
<evidence type="ECO:0000256" key="1">
    <source>
        <dbReference type="SAM" id="MobiDB-lite"/>
    </source>
</evidence>
<protein>
    <submittedName>
        <fullName evidence="2">Uncharacterized protein</fullName>
    </submittedName>
</protein>
<gene>
    <name evidence="2" type="ORF">J1605_020498</name>
</gene>
<name>A0AB34HJ97_ESCRO</name>
<feature type="region of interest" description="Disordered" evidence="1">
    <location>
        <begin position="1"/>
        <end position="62"/>
    </location>
</feature>
<reference evidence="2 3" key="1">
    <citation type="submission" date="2022-11" db="EMBL/GenBank/DDBJ databases">
        <title>Whole genome sequence of Eschrichtius robustus ER-17-0199.</title>
        <authorList>
            <person name="Bruniche-Olsen A."/>
            <person name="Black A.N."/>
            <person name="Fields C.J."/>
            <person name="Walden K."/>
            <person name="Dewoody J.A."/>
        </authorList>
    </citation>
    <scope>NUCLEOTIDE SEQUENCE [LARGE SCALE GENOMIC DNA]</scope>
    <source>
        <strain evidence="2">ER-17-0199</strain>
        <tissue evidence="2">Blubber</tissue>
    </source>
</reference>
<sequence>MGPLLSASEEELEPIAAARCPGRSPASASPAPGSSERQAGPGQNGGGGGGGGQSRLPVPPPELGLLGQPALGFCWRGQLRLVSLLTMGDPSKQDILTIFRRLRSVPTNKRLSLPPTHDSYNFSILAGDVVVTHRAKVTPSAEDHRSEWNLDSAKGRRVSVDSVCHDMMA</sequence>
<keyword evidence="3" id="KW-1185">Reference proteome</keyword>
<dbReference type="Proteomes" id="UP001159641">
    <property type="component" value="Unassembled WGS sequence"/>
</dbReference>
<organism evidence="2 3">
    <name type="scientific">Eschrichtius robustus</name>
    <name type="common">California gray whale</name>
    <name type="synonym">Eschrichtius gibbosus</name>
    <dbReference type="NCBI Taxonomy" id="9764"/>
    <lineage>
        <taxon>Eukaryota</taxon>
        <taxon>Metazoa</taxon>
        <taxon>Chordata</taxon>
        <taxon>Craniata</taxon>
        <taxon>Vertebrata</taxon>
        <taxon>Euteleostomi</taxon>
        <taxon>Mammalia</taxon>
        <taxon>Eutheria</taxon>
        <taxon>Laurasiatheria</taxon>
        <taxon>Artiodactyla</taxon>
        <taxon>Whippomorpha</taxon>
        <taxon>Cetacea</taxon>
        <taxon>Mysticeti</taxon>
        <taxon>Eschrichtiidae</taxon>
        <taxon>Eschrichtius</taxon>
    </lineage>
</organism>
<dbReference type="EMBL" id="JAIQCJ010001201">
    <property type="protein sequence ID" value="KAJ8791776.1"/>
    <property type="molecule type" value="Genomic_DNA"/>
</dbReference>
<feature type="compositionally biased region" description="Gly residues" evidence="1">
    <location>
        <begin position="42"/>
        <end position="53"/>
    </location>
</feature>
<accession>A0AB34HJ97</accession>
<evidence type="ECO:0000313" key="3">
    <source>
        <dbReference type="Proteomes" id="UP001159641"/>
    </source>
</evidence>
<dbReference type="AlphaFoldDB" id="A0AB34HJ97"/>